<feature type="domain" description="C5a peptidase/Subtilisin-like protease SBT2-like Fn3-like" evidence="13">
    <location>
        <begin position="1480"/>
        <end position="1602"/>
    </location>
</feature>
<dbReference type="InterPro" id="IPR036852">
    <property type="entry name" value="Peptidase_S8/S53_dom_sf"/>
</dbReference>
<dbReference type="Pfam" id="PF02225">
    <property type="entry name" value="PA"/>
    <property type="match status" value="2"/>
</dbReference>
<gene>
    <name evidence="14" type="ORF">INT47_005707</name>
</gene>
<feature type="active site" description="Charge relay system" evidence="8 9">
    <location>
        <position position="1409"/>
    </location>
</feature>
<keyword evidence="15" id="KW-1185">Reference proteome</keyword>
<dbReference type="InterPro" id="IPR015500">
    <property type="entry name" value="Peptidase_S8_subtilisin-rel"/>
</dbReference>
<dbReference type="CDD" id="cd00538">
    <property type="entry name" value="PA"/>
    <property type="match status" value="2"/>
</dbReference>
<accession>A0A8H7QL28</accession>
<protein>
    <submittedName>
        <fullName evidence="14">Uncharacterized protein</fullName>
    </submittedName>
</protein>
<dbReference type="InterPro" id="IPR034187">
    <property type="entry name" value="Peptidases_S8_5"/>
</dbReference>
<dbReference type="InterPro" id="IPR003137">
    <property type="entry name" value="PA_domain"/>
</dbReference>
<dbReference type="EMBL" id="JAEPRD010000202">
    <property type="protein sequence ID" value="KAG2194239.1"/>
    <property type="molecule type" value="Genomic_DNA"/>
</dbReference>
<dbReference type="InterPro" id="IPR050131">
    <property type="entry name" value="Peptidase_S8_subtilisin-like"/>
</dbReference>
<dbReference type="PROSITE" id="PS00136">
    <property type="entry name" value="SUBTILASE_ASP"/>
    <property type="match status" value="2"/>
</dbReference>
<dbReference type="InterPro" id="IPR010435">
    <property type="entry name" value="C5a/SBT2-like_Fn3"/>
</dbReference>
<evidence type="ECO:0000256" key="6">
    <source>
        <dbReference type="ARBA" id="ARBA00022801"/>
    </source>
</evidence>
<dbReference type="PANTHER" id="PTHR43806">
    <property type="entry name" value="PEPTIDASE S8"/>
    <property type="match status" value="1"/>
</dbReference>
<dbReference type="Pfam" id="PF06280">
    <property type="entry name" value="fn3_5"/>
    <property type="match status" value="1"/>
</dbReference>
<dbReference type="Proteomes" id="UP000603453">
    <property type="component" value="Unassembled WGS sequence"/>
</dbReference>
<name>A0A8H7QL28_9FUNG</name>
<dbReference type="GO" id="GO:0016020">
    <property type="term" value="C:membrane"/>
    <property type="evidence" value="ECO:0007669"/>
    <property type="project" value="InterPro"/>
</dbReference>
<organism evidence="14 15">
    <name type="scientific">Mucor saturninus</name>
    <dbReference type="NCBI Taxonomy" id="64648"/>
    <lineage>
        <taxon>Eukaryota</taxon>
        <taxon>Fungi</taxon>
        <taxon>Fungi incertae sedis</taxon>
        <taxon>Mucoromycota</taxon>
        <taxon>Mucoromycotina</taxon>
        <taxon>Mucoromycetes</taxon>
        <taxon>Mucorales</taxon>
        <taxon>Mucorineae</taxon>
        <taxon>Mucoraceae</taxon>
        <taxon>Mucor</taxon>
    </lineage>
</organism>
<keyword evidence="3" id="KW-0964">Secreted</keyword>
<evidence type="ECO:0000256" key="3">
    <source>
        <dbReference type="ARBA" id="ARBA00022525"/>
    </source>
</evidence>
<comment type="similarity">
    <text evidence="1 9 10">Belongs to the peptidase S8 family.</text>
</comment>
<dbReference type="PANTHER" id="PTHR43806:SF66">
    <property type="entry name" value="SERIN ENDOPEPTIDASE"/>
    <property type="match status" value="1"/>
</dbReference>
<dbReference type="SUPFAM" id="SSF52743">
    <property type="entry name" value="Subtilisin-like"/>
    <property type="match status" value="2"/>
</dbReference>
<dbReference type="Gene3D" id="3.40.50.200">
    <property type="entry name" value="Peptidase S8/S53 domain"/>
    <property type="match status" value="2"/>
</dbReference>
<dbReference type="PROSITE" id="PS51892">
    <property type="entry name" value="SUBTILASE"/>
    <property type="match status" value="2"/>
</dbReference>
<evidence type="ECO:0000256" key="10">
    <source>
        <dbReference type="RuleBase" id="RU003355"/>
    </source>
</evidence>
<evidence type="ECO:0000313" key="15">
    <source>
        <dbReference type="Proteomes" id="UP000603453"/>
    </source>
</evidence>
<proteinExistence type="inferred from homology"/>
<keyword evidence="5" id="KW-0732">Signal</keyword>
<feature type="active site" description="Charge relay system" evidence="8 9">
    <location>
        <position position="1124"/>
    </location>
</feature>
<feature type="active site" description="Charge relay system" evidence="9">
    <location>
        <position position="201"/>
    </location>
</feature>
<dbReference type="PROSITE" id="PS00137">
    <property type="entry name" value="SUBTILASE_HIS"/>
    <property type="match status" value="2"/>
</dbReference>
<feature type="active site" description="Charge relay system" evidence="9">
    <location>
        <position position="145"/>
    </location>
</feature>
<keyword evidence="7 9" id="KW-0720">Serine protease</keyword>
<dbReference type="InterPro" id="IPR000209">
    <property type="entry name" value="Peptidase_S8/S53_dom"/>
</dbReference>
<evidence type="ECO:0000256" key="9">
    <source>
        <dbReference type="PROSITE-ProRule" id="PRU01240"/>
    </source>
</evidence>
<comment type="caution">
    <text evidence="14">The sequence shown here is derived from an EMBL/GenBank/DDBJ whole genome shotgun (WGS) entry which is preliminary data.</text>
</comment>
<evidence type="ECO:0000256" key="1">
    <source>
        <dbReference type="ARBA" id="ARBA00011073"/>
    </source>
</evidence>
<feature type="domain" description="PA" evidence="12">
    <location>
        <begin position="1262"/>
        <end position="1335"/>
    </location>
</feature>
<evidence type="ECO:0000256" key="8">
    <source>
        <dbReference type="PIRSR" id="PIRSR615500-1"/>
    </source>
</evidence>
<dbReference type="InterPro" id="IPR023827">
    <property type="entry name" value="Peptidase_S8_Asp-AS"/>
</dbReference>
<evidence type="ECO:0000256" key="7">
    <source>
        <dbReference type="ARBA" id="ARBA00022825"/>
    </source>
</evidence>
<dbReference type="GO" id="GO:0004252">
    <property type="term" value="F:serine-type endopeptidase activity"/>
    <property type="evidence" value="ECO:0007669"/>
    <property type="project" value="UniProtKB-UniRule"/>
</dbReference>
<dbReference type="Gene3D" id="3.50.30.30">
    <property type="match status" value="2"/>
</dbReference>
<sequence>MFIDSIATANTIPKSYIVEYAQQEDIQAIIHQDLAQYQDLYNIHHTYASPIFHGMSFSLKEAPQESTMQPVAYSSVSNHPVFHHLSNNPAIKNIYPIYEVPRPQWMPNSKSFDYTFPYSNSDAQIYDIHKELGVTGNDILIGVLDSGVDYTHPALGGGFGPGFKVKYGKNLVSSTNDKSNGIKSLGEDDPFDPCTHNDAGHGTHVSGIIAGYDKEKNFTGIAPNVTLGVWRIFGCEGGASEDTVIKAMEMAYEAGIENGWPENAMAAVAENLSKKGVIVVGVVGNQGTNGIYSQNAPATGRSVVSAASVDNSFYPTRVMDISIVEDEYFPYMLSSNTVSFPNGTLSSALVNNTFSYGCKNDTTFTIENSKDRILLMRRGVCTFDEKLVLAKELGATGVLFFDAEATTNNLVVAKTKNGTLPCAGVEKQVADRVLEHLQLFQNTSNNSGIQISFPAGKKIVFPDTAGRISDFSSTGPSYELDLKPTMAGIGGDVYSTLPLHVDEGWGVRSGTSMASPHIAGCAALLIDYYSKQNINVTLPFIIEHLQNHAKLINSKWGVPEHPLVQGAGLIQPYDTIKSLIHVSPSQISFNDTSSHTEYKSYTLQIQNLQSVPLSVSIENIQTNSIESYANATSFTITEPAITNGTIKVDLEFSSPSILLLPPFTTTLVQVEVVLPNPDELFYHYQMYGGFISIKNTETQQSLATVPYFGVLGSMMDIPVFDAGFPYLASINDTAYKPSRQISYRYDMSRKPKANKPAIVFRLLTGSANMEIKVYDENHGYLGIISGGPWNYHQRNSLGEENFYSSIAWSGRIIPLENEQDVYNYEDPIYGSSVQVEDGTYYLSIRALKHFGNPKNDSDWEEWKSGPIIVQTIEDVFDEARLNTLLSDPKYKPNTLGNVIPGRYIIEFDQDYRGSSLDFVTDIEADIYETDPLTNSRIKMSIAHDFNTESSIFRGVSIALTQIENENDVLHKRQINKDGLHHTVLSKILQQHRVKHIYPVTEIQRPKVDHLLSTDVYAFDAKDNVVPKSPDVQLTKDSPALPFTHTMTQVNRVNQDLQLKGKGILVGIIDSGIDYRHPAFGGGFGPGYTVQYGYDLVGNKFNSRDPFSRKQNNTPLDDCPDGNGHGTHVAGIIAANDSIFNFTGVAPEVTLGAWRVFGCDGATSNDLVIKALIGAFEAGCDVINLSLGSSSNWAQDPTAIVAGRISSKGSIIIAAAGNDGAEGAFYISSPGTGIDNIAVASIDNVYNLQQTALSEAGNEYHADACLGTRPDTNLWGKLVLVQRGTCTFDEKAQVVEMYGAAGIVIYDNVEEAVFKAQASKTKLPLTSISMKAGYQLKESINTKYQDGIYLDFQTALTPQKVVNGNKMSKFSSVGPLYDMSFKPDFAGPGGYIFSTLPIVNGGYGTLSGTSMAAPYIAGTYALYLQAHGKEKGVTYIKEHFQNYAKVASQGMHIESPARQGAGLIQMFDTISQSMHVSPGHISFNDTVNIKAHTLTISNPGNDTVTYKIKHKPALAVAPFNVTKQGYSPLQPPHYANQRVQATLNISSEYITMEPGQSFELNVSVTNISGLEGAEVYPIYGGYIEFSPVNQTDNKIKAMHVPYMGISGSMAELPIFAARFPRFTMSNTTKVFELKYQDGRRSKGIVLDRSQRSTSSLTSLFRLLTGSSHVRTEVLNKKKELIGLFSQEQYLTRNTLSDSSLIFSQKWNGTMIPTGTENLGDLVSVETGFYHLRYKALKLMSDPSLPQSWETVISPPVYIKN</sequence>
<dbReference type="Pfam" id="PF00082">
    <property type="entry name" value="Peptidase_S8"/>
    <property type="match status" value="2"/>
</dbReference>
<reference evidence="14" key="1">
    <citation type="submission" date="2020-12" db="EMBL/GenBank/DDBJ databases">
        <title>Metabolic potential, ecology and presence of endohyphal bacteria is reflected in genomic diversity of Mucoromycotina.</title>
        <authorList>
            <person name="Muszewska A."/>
            <person name="Okrasinska A."/>
            <person name="Steczkiewicz K."/>
            <person name="Drgas O."/>
            <person name="Orlowska M."/>
            <person name="Perlinska-Lenart U."/>
            <person name="Aleksandrzak-Piekarczyk T."/>
            <person name="Szatraj K."/>
            <person name="Zielenkiewicz U."/>
            <person name="Pilsyk S."/>
            <person name="Malc E."/>
            <person name="Mieczkowski P."/>
            <person name="Kruszewska J.S."/>
            <person name="Biernat P."/>
            <person name="Pawlowska J."/>
        </authorList>
    </citation>
    <scope>NUCLEOTIDE SEQUENCE</scope>
    <source>
        <strain evidence="14">WA0000017839</strain>
    </source>
</reference>
<dbReference type="InterPro" id="IPR023828">
    <property type="entry name" value="Peptidase_S8_Ser-AS"/>
</dbReference>
<dbReference type="GO" id="GO:0005615">
    <property type="term" value="C:extracellular space"/>
    <property type="evidence" value="ECO:0007669"/>
    <property type="project" value="TreeGrafter"/>
</dbReference>
<dbReference type="InterPro" id="IPR022398">
    <property type="entry name" value="Peptidase_S8_His-AS"/>
</dbReference>
<dbReference type="InterPro" id="IPR046450">
    <property type="entry name" value="PA_dom_sf"/>
</dbReference>
<evidence type="ECO:0000256" key="2">
    <source>
        <dbReference type="ARBA" id="ARBA00022512"/>
    </source>
</evidence>
<keyword evidence="4 9" id="KW-0645">Protease</keyword>
<feature type="active site" description="Charge relay system" evidence="9">
    <location>
        <position position="512"/>
    </location>
</feature>
<keyword evidence="2" id="KW-0134">Cell wall</keyword>
<dbReference type="OrthoDB" id="10256524at2759"/>
<dbReference type="PRINTS" id="PR00723">
    <property type="entry name" value="SUBTILISIN"/>
</dbReference>
<evidence type="ECO:0000259" key="13">
    <source>
        <dbReference type="Pfam" id="PF06280"/>
    </source>
</evidence>
<feature type="active site" description="Charge relay system" evidence="8 9">
    <location>
        <position position="1069"/>
    </location>
</feature>
<keyword evidence="6 9" id="KW-0378">Hydrolase</keyword>
<feature type="domain" description="PA" evidence="12">
    <location>
        <begin position="355"/>
        <end position="431"/>
    </location>
</feature>
<dbReference type="GO" id="GO:0006508">
    <property type="term" value="P:proteolysis"/>
    <property type="evidence" value="ECO:0007669"/>
    <property type="project" value="UniProtKB-KW"/>
</dbReference>
<dbReference type="PROSITE" id="PS00138">
    <property type="entry name" value="SUBTILASE_SER"/>
    <property type="match status" value="2"/>
</dbReference>
<evidence type="ECO:0000313" key="14">
    <source>
        <dbReference type="EMBL" id="KAG2194239.1"/>
    </source>
</evidence>
<dbReference type="CDD" id="cd07489">
    <property type="entry name" value="Peptidases_S8_5"/>
    <property type="match status" value="1"/>
</dbReference>
<evidence type="ECO:0000256" key="5">
    <source>
        <dbReference type="ARBA" id="ARBA00022729"/>
    </source>
</evidence>
<feature type="domain" description="Peptidase S8/S53" evidence="11">
    <location>
        <begin position="1060"/>
        <end position="1443"/>
    </location>
</feature>
<feature type="domain" description="Peptidase S8/S53" evidence="11">
    <location>
        <begin position="136"/>
        <end position="531"/>
    </location>
</feature>
<evidence type="ECO:0000259" key="12">
    <source>
        <dbReference type="Pfam" id="PF02225"/>
    </source>
</evidence>
<evidence type="ECO:0000259" key="11">
    <source>
        <dbReference type="Pfam" id="PF00082"/>
    </source>
</evidence>
<dbReference type="SUPFAM" id="SSF52025">
    <property type="entry name" value="PA domain"/>
    <property type="match status" value="2"/>
</dbReference>
<evidence type="ECO:0000256" key="4">
    <source>
        <dbReference type="ARBA" id="ARBA00022670"/>
    </source>
</evidence>